<dbReference type="InterPro" id="IPR003440">
    <property type="entry name" value="Glyco_trans_48_dom"/>
</dbReference>
<feature type="transmembrane region" description="Helical" evidence="11">
    <location>
        <begin position="1557"/>
        <end position="1581"/>
    </location>
</feature>
<dbReference type="InterPro" id="IPR056261">
    <property type="entry name" value="FKS1-like_dom2"/>
</dbReference>
<evidence type="ECO:0000256" key="2">
    <source>
        <dbReference type="ARBA" id="ARBA00009040"/>
    </source>
</evidence>
<evidence type="ECO:0000256" key="10">
    <source>
        <dbReference type="SAM" id="MobiDB-lite"/>
    </source>
</evidence>
<keyword evidence="7 11" id="KW-1133">Transmembrane helix</keyword>
<evidence type="ECO:0000256" key="3">
    <source>
        <dbReference type="ARBA" id="ARBA00012589"/>
    </source>
</evidence>
<comment type="catalytic activity">
    <reaction evidence="9">
        <text>[(1-&gt;3)-beta-D-glucosyl](n) + UDP-alpha-D-glucose = [(1-&gt;3)-beta-D-glucosyl](n+1) + UDP + H(+)</text>
        <dbReference type="Rhea" id="RHEA:21476"/>
        <dbReference type="Rhea" id="RHEA-COMP:11146"/>
        <dbReference type="Rhea" id="RHEA-COMP:14303"/>
        <dbReference type="ChEBI" id="CHEBI:15378"/>
        <dbReference type="ChEBI" id="CHEBI:37671"/>
        <dbReference type="ChEBI" id="CHEBI:58223"/>
        <dbReference type="ChEBI" id="CHEBI:58885"/>
        <dbReference type="EC" id="2.4.1.34"/>
    </reaction>
</comment>
<feature type="region of interest" description="Disordered" evidence="10">
    <location>
        <begin position="2354"/>
        <end position="2374"/>
    </location>
</feature>
<feature type="transmembrane region" description="Helical" evidence="11">
    <location>
        <begin position="1485"/>
        <end position="1505"/>
    </location>
</feature>
<dbReference type="Pfam" id="PF02364">
    <property type="entry name" value="Glucan_synthase"/>
    <property type="match status" value="1"/>
</dbReference>
<feature type="compositionally biased region" description="Acidic residues" evidence="10">
    <location>
        <begin position="2029"/>
        <end position="2041"/>
    </location>
</feature>
<evidence type="ECO:0000256" key="11">
    <source>
        <dbReference type="SAM" id="Phobius"/>
    </source>
</evidence>
<dbReference type="EMBL" id="SGPL01000096">
    <property type="protein sequence ID" value="THH17821.1"/>
    <property type="molecule type" value="Genomic_DNA"/>
</dbReference>
<dbReference type="PANTHER" id="PTHR12741">
    <property type="entry name" value="LYST-INTERACTING PROTEIN LIP5 DOPAMINE RESPONSIVE PROTEIN DRG-1"/>
    <property type="match status" value="1"/>
</dbReference>
<evidence type="ECO:0000256" key="1">
    <source>
        <dbReference type="ARBA" id="ARBA00004141"/>
    </source>
</evidence>
<feature type="compositionally biased region" description="Low complexity" evidence="10">
    <location>
        <begin position="2775"/>
        <end position="2791"/>
    </location>
</feature>
<evidence type="ECO:0000256" key="5">
    <source>
        <dbReference type="ARBA" id="ARBA00022679"/>
    </source>
</evidence>
<feature type="transmembrane region" description="Helical" evidence="11">
    <location>
        <begin position="1274"/>
        <end position="1295"/>
    </location>
</feature>
<accession>A0A4S4M101</accession>
<feature type="compositionally biased region" description="Polar residues" evidence="10">
    <location>
        <begin position="93"/>
        <end position="102"/>
    </location>
</feature>
<dbReference type="GO" id="GO:0005886">
    <property type="term" value="C:plasma membrane"/>
    <property type="evidence" value="ECO:0007669"/>
    <property type="project" value="TreeGrafter"/>
</dbReference>
<comment type="similarity">
    <text evidence="2">Belongs to the glycosyltransferase 48 family.</text>
</comment>
<comment type="caution">
    <text evidence="13">The sequence shown here is derived from an EMBL/GenBank/DDBJ whole genome shotgun (WGS) entry which is preliminary data.</text>
</comment>
<feature type="compositionally biased region" description="Basic and acidic residues" evidence="10">
    <location>
        <begin position="2847"/>
        <end position="2857"/>
    </location>
</feature>
<evidence type="ECO:0000256" key="9">
    <source>
        <dbReference type="ARBA" id="ARBA00047777"/>
    </source>
</evidence>
<feature type="transmembrane region" description="Helical" evidence="11">
    <location>
        <begin position="1714"/>
        <end position="1738"/>
    </location>
</feature>
<feature type="compositionally biased region" description="Polar residues" evidence="10">
    <location>
        <begin position="2357"/>
        <end position="2367"/>
    </location>
</feature>
<feature type="region of interest" description="Disordered" evidence="10">
    <location>
        <begin position="2735"/>
        <end position="2799"/>
    </location>
</feature>
<evidence type="ECO:0000256" key="6">
    <source>
        <dbReference type="ARBA" id="ARBA00022692"/>
    </source>
</evidence>
<dbReference type="GO" id="GO:0003843">
    <property type="term" value="F:1,3-beta-D-glucan synthase activity"/>
    <property type="evidence" value="ECO:0007669"/>
    <property type="project" value="UniProtKB-EC"/>
</dbReference>
<feature type="transmembrane region" description="Helical" evidence="11">
    <location>
        <begin position="1517"/>
        <end position="1545"/>
    </location>
</feature>
<evidence type="ECO:0000313" key="13">
    <source>
        <dbReference type="EMBL" id="THH17821.1"/>
    </source>
</evidence>
<organism evidence="13 14">
    <name type="scientific">Bondarzewia mesenterica</name>
    <dbReference type="NCBI Taxonomy" id="1095465"/>
    <lineage>
        <taxon>Eukaryota</taxon>
        <taxon>Fungi</taxon>
        <taxon>Dikarya</taxon>
        <taxon>Basidiomycota</taxon>
        <taxon>Agaricomycotina</taxon>
        <taxon>Agaricomycetes</taxon>
        <taxon>Russulales</taxon>
        <taxon>Bondarzewiaceae</taxon>
        <taxon>Bondarzewia</taxon>
    </lineage>
</organism>
<dbReference type="PANTHER" id="PTHR12741:SF48">
    <property type="entry name" value="1,3-BETA-GLUCAN SYNTHASE COMPONENT FKS1-RELATED"/>
    <property type="match status" value="1"/>
</dbReference>
<feature type="transmembrane region" description="Helical" evidence="11">
    <location>
        <begin position="427"/>
        <end position="452"/>
    </location>
</feature>
<dbReference type="Proteomes" id="UP000310158">
    <property type="component" value="Unassembled WGS sequence"/>
</dbReference>
<feature type="transmembrane region" description="Helical" evidence="11">
    <location>
        <begin position="1379"/>
        <end position="1409"/>
    </location>
</feature>
<dbReference type="Pfam" id="PF23605">
    <property type="entry name" value="FKS1_dom2"/>
    <property type="match status" value="1"/>
</dbReference>
<protein>
    <recommendedName>
        <fullName evidence="3">1,3-beta-glucan synthase</fullName>
        <ecNumber evidence="3">2.4.1.34</ecNumber>
    </recommendedName>
</protein>
<dbReference type="GO" id="GO:0000148">
    <property type="term" value="C:1,3-beta-D-glucan synthase complex"/>
    <property type="evidence" value="ECO:0007669"/>
    <property type="project" value="InterPro"/>
</dbReference>
<dbReference type="OrthoDB" id="1880850at2759"/>
<dbReference type="InterPro" id="IPR026899">
    <property type="entry name" value="FKS1-like_dom1"/>
</dbReference>
<proteinExistence type="inferred from homology"/>
<feature type="transmembrane region" description="Helical" evidence="11">
    <location>
        <begin position="630"/>
        <end position="653"/>
    </location>
</feature>
<keyword evidence="4" id="KW-0328">Glycosyltransferase</keyword>
<keyword evidence="5" id="KW-0808">Transferase</keyword>
<feature type="transmembrane region" description="Helical" evidence="11">
    <location>
        <begin position="1661"/>
        <end position="1680"/>
    </location>
</feature>
<feature type="transmembrane region" description="Helical" evidence="11">
    <location>
        <begin position="1221"/>
        <end position="1241"/>
    </location>
</feature>
<feature type="region of interest" description="Disordered" evidence="10">
    <location>
        <begin position="2837"/>
        <end position="2857"/>
    </location>
</feature>
<dbReference type="SMART" id="SM01205">
    <property type="entry name" value="FKS1_dom1"/>
    <property type="match status" value="1"/>
</dbReference>
<feature type="region of interest" description="Disordered" evidence="10">
    <location>
        <begin position="1"/>
        <end position="108"/>
    </location>
</feature>
<dbReference type="Pfam" id="PF14288">
    <property type="entry name" value="FKS1_dom1"/>
    <property type="match status" value="1"/>
</dbReference>
<evidence type="ECO:0000313" key="14">
    <source>
        <dbReference type="Proteomes" id="UP000310158"/>
    </source>
</evidence>
<dbReference type="EC" id="2.4.1.34" evidence="3"/>
<feature type="transmembrane region" description="Helical" evidence="11">
    <location>
        <begin position="386"/>
        <end position="407"/>
    </location>
</feature>
<feature type="transmembrane region" description="Helical" evidence="11">
    <location>
        <begin position="495"/>
        <end position="517"/>
    </location>
</feature>
<evidence type="ECO:0000259" key="12">
    <source>
        <dbReference type="SMART" id="SM01205"/>
    </source>
</evidence>
<evidence type="ECO:0000256" key="4">
    <source>
        <dbReference type="ARBA" id="ARBA00022676"/>
    </source>
</evidence>
<feature type="region of interest" description="Disordered" evidence="10">
    <location>
        <begin position="2029"/>
        <end position="2083"/>
    </location>
</feature>
<keyword evidence="6 11" id="KW-0812">Transmembrane</keyword>
<evidence type="ECO:0000256" key="8">
    <source>
        <dbReference type="ARBA" id="ARBA00023136"/>
    </source>
</evidence>
<keyword evidence="14" id="KW-1185">Reference proteome</keyword>
<feature type="compositionally biased region" description="Basic and acidic residues" evidence="10">
    <location>
        <begin position="66"/>
        <end position="80"/>
    </location>
</feature>
<dbReference type="InterPro" id="IPR019384">
    <property type="entry name" value="FHIP"/>
</dbReference>
<dbReference type="GO" id="GO:0006075">
    <property type="term" value="P:(1-&gt;3)-beta-D-glucan biosynthetic process"/>
    <property type="evidence" value="ECO:0007669"/>
    <property type="project" value="InterPro"/>
</dbReference>
<feature type="transmembrane region" description="Helical" evidence="11">
    <location>
        <begin position="597"/>
        <end position="624"/>
    </location>
</feature>
<feature type="transmembrane region" description="Helical" evidence="11">
    <location>
        <begin position="464"/>
        <end position="483"/>
    </location>
</feature>
<keyword evidence="8 11" id="KW-0472">Membrane</keyword>
<dbReference type="SUPFAM" id="SSF48371">
    <property type="entry name" value="ARM repeat"/>
    <property type="match status" value="1"/>
</dbReference>
<dbReference type="GO" id="GO:0051278">
    <property type="term" value="P:fungal-type cell wall polysaccharide biosynthetic process"/>
    <property type="evidence" value="ECO:0007669"/>
    <property type="project" value="TreeGrafter"/>
</dbReference>
<feature type="compositionally biased region" description="Polar residues" evidence="10">
    <location>
        <begin position="2070"/>
        <end position="2081"/>
    </location>
</feature>
<evidence type="ECO:0000256" key="7">
    <source>
        <dbReference type="ARBA" id="ARBA00022989"/>
    </source>
</evidence>
<reference evidence="13 14" key="1">
    <citation type="submission" date="2019-02" db="EMBL/GenBank/DDBJ databases">
        <title>Genome sequencing of the rare red list fungi Bondarzewia mesenterica.</title>
        <authorList>
            <person name="Buettner E."/>
            <person name="Kellner H."/>
        </authorList>
    </citation>
    <scope>NUCLEOTIDE SEQUENCE [LARGE SCALE GENOMIC DNA]</scope>
    <source>
        <strain evidence="13 14">DSM 108281</strain>
    </source>
</reference>
<comment type="subcellular location">
    <subcellularLocation>
        <location evidence="1">Membrane</location>
        <topology evidence="1">Multi-pass membrane protein</topology>
    </subcellularLocation>
</comment>
<feature type="domain" description="1,3-beta-glucan synthase component FKS1-like" evidence="12">
    <location>
        <begin position="237"/>
        <end position="349"/>
    </location>
</feature>
<dbReference type="Pfam" id="PF10257">
    <property type="entry name" value="RAI16-like"/>
    <property type="match status" value="1"/>
</dbReference>
<dbReference type="InterPro" id="IPR016024">
    <property type="entry name" value="ARM-type_fold"/>
</dbReference>
<sequence length="2904" mass="328222">MAARPGYGQSDPRNPFANPPQQYSRAGTDYDAESDMSDHYGARSDSTAHLAGNGQYYDQTGQYDPYGRRGETESDGDHSRHYAPSIDSHMSGMHQSGPTGSSDPYPAWSADKQIPISYEEIEDIFLDLTQKFGFQRDSMRNQFDFLMHLLDSRASRMSPNQALLTLHADYIGGQHANYRKWYFAAQLNLDDAVGQSQNPGLQRLKSVRGNAGKSAGAKSLDNALNRWRNAMNNMSQYDRLRQLALYLLCWGEAGNVRFTPECLCFIFKCADDYYRSPECQNRVDPVPEGVYLETIIKPLYNFMRDQGYEVVDGKFVRRERDHHQIIGYDDINQLFWYPEGLARIVLTDKSRLVDVPPAQRFMKLSRIDWNRVFFKTYFEKRSSAHLLVNFNRIWILHIAVYWFYTAYNSPKVYAPHNKQFPSAPMTWSATALGGAVATGIMLLATIAEFLYIPTTWNNASHLTTRFMFLLIILAITAGPTVYIAKVDGVSTSSQVALIVGIVQFFVSVVVTLAFGLIPSGRMFGDRVAGKSRKYMASQTFTASYPDLPRSARVASITLWILVFGCKFSESYFFLTSSFSSPIAVMARTKVQNCNDKIFGTALCGNQVPFALTIMYVMDLVLFFLDTYLWYIIWIVVFSIGRSFALGLSIWTPWKDVYTRLPKRIYAKLLATAEMEVKYKPKVLVSQIWNAIIISMYREHLLSIDNVQRLLYHQTDGPDGRRTLRAPPFFTNNDGNGFKGNFFPAGGEAERRISFFASSLTTALPEPLPVDAMPTYTVLVPHYSEKILLSLREIIREEDHNTRVTQLEYLKQLHPIEWDNFVKDTKILAEESPEEDEKAQSKTDDLPFYCIGFKTASPEYTLRTRIWASLRAQTLYRTVSGMMNYSKAIKLLYRVENPDVVQMFGGNTDRLERELERMARRKFKFVISMQRYAKFSKEERENAEFLLRAYPDLQIAYLDEEPGSKGGDPRLFSVLIDGHSELDEATGKRRPKFRIELPGNPILGDGKSDNQNHAIVFYRGEYLQLIDANQDNYLEECIKIRNILGEFEEYSISSQSPYAQWGHKEFKKAPVAIVGTREYIFSENIGVLGDIAAGKEQTFGTMTARALAWIGGKLHYGHPDFLNATFMTTRGGVSKAQKGLHLNEDIFAGMNAFGRGGRIKHSEYYQCGKGRDLGFGTILNFQTKIGTGMGEQMLSREYYYLGTQLPIDRFLTFYYGHPGFHINNILVIYSIQVFMVTLLYIGTLNKQLSICKVDSQGNVIGGQPGCYNLIPVFDWVKRCIISIFLVFFIAFLPLFLQELVERGTGKALIRLAKHFLSLSPIFEVFSTQIYSQAILSNLTFGGARYIATGRGFATTRISFTILYSRFAGPSIYMGMRNLLLLLYATMSIWIPHLIYFWLSVLSLCIAPFLFNPHQFSFADFIIDYREFLRWMSRGNSRTKASSWYGYCRLSRTMITGYKKKKLGHPSEKLSGDVPRATWRTVIFSEIVWPICVAIVFVVAYMFVKSFPDRNGNQPPSPLIRIAIIAIGPVVWNAAMLLTLFFISLFLGPMMTSCVKFGSVVAAIAHFLALFGMIAFFEFFWFLELWDASHAVLGIISIISIQRAIQKILISVFLSREFKHDETNRAWWTGKWYGRGFGTSAMSQPAREFIVKVVEMSLWTSDFLLGHILLIILTPPVLLPYFDRMHSTMLFWLRPSKQIRPPLFSTKQKRQRRWIVFKYTILYIVMVALLAALIVLPALFRNEITFNCTICFAEWDREIDAHLYITDDIPTTCLRLIASPTGPRTGTRNIPSKLQKPHVIVLYAQSGYGLIIRLQRTAAMDYFSKFLRSGSQPAPKPVQDQAVEFHKSWVLIRNTLTHPDERQLTRGIKSTDVPAHLKSMVDLLVLESTRTEEGATGACLEYLLKNDVLGSLVRLSEADRPFGIQAEVLRAVQNMVVLLDEQFLVHSAVHKAVLRLLRNCVGDDLQEQLDNRNRKVMGAAGNAIRSSPSEYEEDLVNLLCILCSRIRTYRELLMIFFHDKHWYRSEPLFSVEEEEEEEEEEETAGEKKVDGGVLVDEPTPEAAKDDRPSSPAPSQETVTSARASSHGKKTQYEFLLFNYLLRFVHREGQIGDFARAGLLFLMDVAMSPGEPIHRLAGENSQAPPSMTSETPSDPITDAALSLAEYILDGDFSEVLGAGLGAVYSLLPSKLEICPPVSTDGALGNNMVLGSNPIHDETAALEAITEKQPGVGIEISTNSDFRSRLDHFLKLLEFLEDVFRRNVVHDNADFSLDASTLVGTAIVQSILDAVRRIFLENVLYPSILECSDTDGSAVAVMSYIDIMIRTLHDGQLGELLVDFLMSEDNDEVMRSHQRPHSMLTLGQNTPPQTNKADKHTKRLRRKSSAMVLLEMEAPDSRRQSEYFTSMGRFTLKDLLLSNLRSKNQPTATSALQLLQSLLSEHNQLCVEQLLVVLHDPNATSFPMPVRINPISDDTKISIADDDDDGEIFVYPGAEEVKPLTIPPGPIFSHPNTTYSTHEREMGLYLNLVSRVDPLHVSDTFSTGYDRYLQDAFIAIQDHSSFQLDVDEASRAKLKHRLNPNDPILSLVLESLRKFLSNSPEFNIALTGVLATLAFDSNRSLAGWLTFAYKGEQPSYDQDRDSAVLDPEVDGDDRSIDYQIEEKLGSESWMLPAYSLDDSSRPVVHTIFQGIVAQLERYRQLVDDFDKYLLERRQGLLFSENLTDALTLALDLDDPSATLQLRPSTPGAVLPETPQKPKPIQKKSSSFVSFLTPKKSRVSSSPMPTASTADSSTPSKNVAASPFGPHYQQTGSIVVEPFEAPLPSAGPWTPAKPRKFNAEEEDVFSSGWGESRSETRSVEEEDVRADKARTVTLSQLLDNVVILEESIKELVAIIHARRCLGIDSVRYL</sequence>
<name>A0A4S4M101_9AGAM</name>
<gene>
    <name evidence="13" type="ORF">EW146_g3070</name>
</gene>